<dbReference type="UniPathway" id="UPA00379">
    <property type="reaction ID" value="UER00549"/>
</dbReference>
<dbReference type="FunFam" id="1.20.200.10:FF:000003">
    <property type="entry name" value="Histidine ammonia-lyase"/>
    <property type="match status" value="1"/>
</dbReference>
<evidence type="ECO:0000313" key="10">
    <source>
        <dbReference type="EMBL" id="TXK44892.1"/>
    </source>
</evidence>
<dbReference type="GO" id="GO:0004397">
    <property type="term" value="F:histidine ammonia-lyase activity"/>
    <property type="evidence" value="ECO:0007669"/>
    <property type="project" value="UniProtKB-UniRule"/>
</dbReference>
<dbReference type="EMBL" id="VRTY01000046">
    <property type="protein sequence ID" value="TXK44892.1"/>
    <property type="molecule type" value="Genomic_DNA"/>
</dbReference>
<dbReference type="OrthoDB" id="9806955at2"/>
<dbReference type="EC" id="4.3.1.3" evidence="2 6"/>
<gene>
    <name evidence="10" type="primary">hutH</name>
    <name evidence="10" type="ORF">FVR03_13130</name>
</gene>
<dbReference type="Pfam" id="PF00221">
    <property type="entry name" value="Lyase_aromatic"/>
    <property type="match status" value="1"/>
</dbReference>
<evidence type="ECO:0000256" key="1">
    <source>
        <dbReference type="ARBA" id="ARBA00005113"/>
    </source>
</evidence>
<proteinExistence type="inferred from homology"/>
<sequence>MSSVHSITRSTLTLLQIRNILAGNFTLALSPEAENRITTCYEYLQHKIKHSTERLYGINTGFGGLADKTVSATDLEQLQRNLMMSHACGTGAEVPADIVKLMLLLKVQALAYGHSGVQLPTVKRLIDFFNREVFPVVYQQGSLGASGDLAPLAHLCLPLLGLGEANFQGYKLDSKHILEMFSWEPVQLKAKEGLALLNGTQFMSAYAAYCLLQAERLSSWADVIGALSLDAYGGHITPFQELLHQVRPHQGQLQTAAQVRQLLQDSDLVKQAKEHVQDPYSFRCIPQVHGASKDALRYATEVVTTEINAVTDNPIIFPEQDQILSGGNFHGQPLALALDFTAIALAELGSISERRTYQLLTGNNRLPEFLVAEPGLNSGLMISQYTAASLVSQNKQLCSPASTDTIPSSNGQEDHVSMGANAATKLYQVVQNVEAVLAIELLNAVQALEFRRPLQTSPALEKLVTAYRQQVPFISADTFLHPHLKQTISFLKTFPVQELLVS</sequence>
<dbReference type="InterPro" id="IPR024083">
    <property type="entry name" value="Fumarase/histidase_N"/>
</dbReference>
<comment type="caution">
    <text evidence="10">The sequence shown here is derived from an EMBL/GenBank/DDBJ whole genome shotgun (WGS) entry which is preliminary data.</text>
</comment>
<evidence type="ECO:0000256" key="3">
    <source>
        <dbReference type="ARBA" id="ARBA00022808"/>
    </source>
</evidence>
<reference evidence="10 11" key="1">
    <citation type="submission" date="2019-08" db="EMBL/GenBank/DDBJ databases">
        <authorList>
            <person name="Shi S."/>
        </authorList>
    </citation>
    <scope>NUCLEOTIDE SEQUENCE [LARGE SCALE GENOMIC DNA]</scope>
    <source>
        <strain evidence="10 11">GY10130</strain>
    </source>
</reference>
<evidence type="ECO:0000313" key="11">
    <source>
        <dbReference type="Proteomes" id="UP000321926"/>
    </source>
</evidence>
<comment type="pathway">
    <text evidence="1 8">Amino-acid degradation; L-histidine degradation into L-glutamate; N-formimidoyl-L-glutamate from L-histidine: step 1/3.</text>
</comment>
<comment type="similarity">
    <text evidence="7">Belongs to the PAL/histidase family.</text>
</comment>
<name>A0A5C8K2Q5_9BACT</name>
<comment type="catalytic activity">
    <reaction evidence="5 8">
        <text>L-histidine = trans-urocanate + NH4(+)</text>
        <dbReference type="Rhea" id="RHEA:21232"/>
        <dbReference type="ChEBI" id="CHEBI:17771"/>
        <dbReference type="ChEBI" id="CHEBI:28938"/>
        <dbReference type="ChEBI" id="CHEBI:57595"/>
        <dbReference type="EC" id="4.3.1.3"/>
    </reaction>
</comment>
<dbReference type="AlphaFoldDB" id="A0A5C8K2Q5"/>
<dbReference type="GO" id="GO:0019557">
    <property type="term" value="P:L-histidine catabolic process to glutamate and formate"/>
    <property type="evidence" value="ECO:0007669"/>
    <property type="project" value="UniProtKB-UniPathway"/>
</dbReference>
<dbReference type="Gene3D" id="1.10.275.10">
    <property type="entry name" value="Fumarase/aspartase (N-terminal domain)"/>
    <property type="match status" value="1"/>
</dbReference>
<organism evidence="10 11">
    <name type="scientific">Pontibacter qinzhouensis</name>
    <dbReference type="NCBI Taxonomy" id="2603253"/>
    <lineage>
        <taxon>Bacteria</taxon>
        <taxon>Pseudomonadati</taxon>
        <taxon>Bacteroidota</taxon>
        <taxon>Cytophagia</taxon>
        <taxon>Cytophagales</taxon>
        <taxon>Hymenobacteraceae</taxon>
        <taxon>Pontibacter</taxon>
    </lineage>
</organism>
<dbReference type="Proteomes" id="UP000321926">
    <property type="component" value="Unassembled WGS sequence"/>
</dbReference>
<dbReference type="InterPro" id="IPR001106">
    <property type="entry name" value="Aromatic_Lyase"/>
</dbReference>
<evidence type="ECO:0000256" key="4">
    <source>
        <dbReference type="ARBA" id="ARBA00023239"/>
    </source>
</evidence>
<dbReference type="NCBIfam" id="TIGR01225">
    <property type="entry name" value="hutH"/>
    <property type="match status" value="1"/>
</dbReference>
<evidence type="ECO:0000256" key="9">
    <source>
        <dbReference type="RuleBase" id="RU004480"/>
    </source>
</evidence>
<evidence type="ECO:0000256" key="2">
    <source>
        <dbReference type="ARBA" id="ARBA00012994"/>
    </source>
</evidence>
<dbReference type="FunFam" id="1.10.275.10:FF:000005">
    <property type="entry name" value="Histidine ammonia-lyase"/>
    <property type="match status" value="1"/>
</dbReference>
<evidence type="ECO:0000256" key="8">
    <source>
        <dbReference type="RuleBase" id="RU004479"/>
    </source>
</evidence>
<accession>A0A5C8K2Q5</accession>
<comment type="subcellular location">
    <subcellularLocation>
        <location evidence="9">Cytoplasm</location>
    </subcellularLocation>
</comment>
<dbReference type="InterPro" id="IPR005921">
    <property type="entry name" value="HutH"/>
</dbReference>
<keyword evidence="11" id="KW-1185">Reference proteome</keyword>
<keyword evidence="3 8" id="KW-0369">Histidine metabolism</keyword>
<evidence type="ECO:0000256" key="6">
    <source>
        <dbReference type="NCBIfam" id="TIGR01225"/>
    </source>
</evidence>
<evidence type="ECO:0000256" key="7">
    <source>
        <dbReference type="RuleBase" id="RU003954"/>
    </source>
</evidence>
<dbReference type="PROSITE" id="PS00488">
    <property type="entry name" value="PAL_HISTIDASE"/>
    <property type="match status" value="1"/>
</dbReference>
<dbReference type="GO" id="GO:0005737">
    <property type="term" value="C:cytoplasm"/>
    <property type="evidence" value="ECO:0007669"/>
    <property type="project" value="UniProtKB-SubCell"/>
</dbReference>
<dbReference type="InterPro" id="IPR022313">
    <property type="entry name" value="Phe/His_NH3-lyase_AS"/>
</dbReference>
<dbReference type="Gene3D" id="1.20.200.10">
    <property type="entry name" value="Fumarase/aspartase (Central domain)"/>
    <property type="match status" value="1"/>
</dbReference>
<dbReference type="RefSeq" id="WP_147922210.1">
    <property type="nucleotide sequence ID" value="NZ_VRTY01000046.1"/>
</dbReference>
<dbReference type="PANTHER" id="PTHR10362">
    <property type="entry name" value="HISTIDINE AMMONIA-LYASE"/>
    <property type="match status" value="1"/>
</dbReference>
<keyword evidence="4 7" id="KW-0456">Lyase</keyword>
<dbReference type="CDD" id="cd00332">
    <property type="entry name" value="PAL-HAL"/>
    <property type="match status" value="1"/>
</dbReference>
<dbReference type="InterPro" id="IPR008948">
    <property type="entry name" value="L-Aspartase-like"/>
</dbReference>
<dbReference type="NCBIfam" id="NF006871">
    <property type="entry name" value="PRK09367.1"/>
    <property type="match status" value="1"/>
</dbReference>
<evidence type="ECO:0000256" key="5">
    <source>
        <dbReference type="ARBA" id="ARBA00049269"/>
    </source>
</evidence>
<protein>
    <recommendedName>
        <fullName evidence="2 6">Histidine ammonia-lyase</fullName>
        <ecNumber evidence="2 6">4.3.1.3</ecNumber>
    </recommendedName>
</protein>
<dbReference type="SUPFAM" id="SSF48557">
    <property type="entry name" value="L-aspartase-like"/>
    <property type="match status" value="1"/>
</dbReference>
<dbReference type="GO" id="GO:0019556">
    <property type="term" value="P:L-histidine catabolic process to glutamate and formamide"/>
    <property type="evidence" value="ECO:0007669"/>
    <property type="project" value="UniProtKB-UniPathway"/>
</dbReference>